<reference evidence="2 3" key="1">
    <citation type="journal article" date="2015" name="Genome Announc.">
        <title>Draft Genome Sequence of Burkholderia sp. Strain PML1(12), an Ectomycorrhizosphere-Inhabiting Bacterium with Effective Mineral-Weathering Ability.</title>
        <authorList>
            <person name="Uroz S."/>
            <person name="Oger P."/>
        </authorList>
    </citation>
    <scope>NUCLEOTIDE SEQUENCE [LARGE SCALE GENOMIC DNA]</scope>
    <source>
        <strain evidence="3">PML1(12)</strain>
    </source>
</reference>
<feature type="compositionally biased region" description="Basic and acidic residues" evidence="1">
    <location>
        <begin position="103"/>
        <end position="126"/>
    </location>
</feature>
<protein>
    <recommendedName>
        <fullName evidence="4">Ferredoxin</fullName>
    </recommendedName>
</protein>
<dbReference type="AlphaFoldDB" id="A0A0J1CPA4"/>
<organism evidence="2 3">
    <name type="scientific">Caballeronia mineralivorans PML1(12)</name>
    <dbReference type="NCBI Taxonomy" id="908627"/>
    <lineage>
        <taxon>Bacteria</taxon>
        <taxon>Pseudomonadati</taxon>
        <taxon>Pseudomonadota</taxon>
        <taxon>Betaproteobacteria</taxon>
        <taxon>Burkholderiales</taxon>
        <taxon>Burkholderiaceae</taxon>
        <taxon>Caballeronia</taxon>
    </lineage>
</organism>
<proteinExistence type="predicted"/>
<gene>
    <name evidence="2" type="ORF">EOS_32405</name>
</gene>
<evidence type="ECO:0000313" key="2">
    <source>
        <dbReference type="EMBL" id="KLU22156.1"/>
    </source>
</evidence>
<dbReference type="EMBL" id="AEJF01000188">
    <property type="protein sequence ID" value="KLU22156.1"/>
    <property type="molecule type" value="Genomic_DNA"/>
</dbReference>
<feature type="compositionally biased region" description="Basic and acidic residues" evidence="1">
    <location>
        <begin position="1"/>
        <end position="12"/>
    </location>
</feature>
<dbReference type="PATRIC" id="fig|908627.4.peg.7235"/>
<evidence type="ECO:0000313" key="3">
    <source>
        <dbReference type="Proteomes" id="UP000035963"/>
    </source>
</evidence>
<feature type="region of interest" description="Disordered" evidence="1">
    <location>
        <begin position="1"/>
        <end position="126"/>
    </location>
</feature>
<name>A0A0J1CPA4_9BURK</name>
<accession>A0A0J1CPA4</accession>
<comment type="caution">
    <text evidence="2">The sequence shown here is derived from an EMBL/GenBank/DDBJ whole genome shotgun (WGS) entry which is preliminary data.</text>
</comment>
<evidence type="ECO:0000256" key="1">
    <source>
        <dbReference type="SAM" id="MobiDB-lite"/>
    </source>
</evidence>
<keyword evidence="3" id="KW-1185">Reference proteome</keyword>
<feature type="non-terminal residue" evidence="2">
    <location>
        <position position="1"/>
    </location>
</feature>
<sequence>LARERDAAEARKAARVAASDRSVESTAAEPSGDQPAAQTGAPADDDQAKKRAIIQAAMDRARKKKEELAKLGAGPKNTDALSPEVQAQIDAAEARRRRLGMTRPDEDKSSTPVVDPDHEPGNDNNA</sequence>
<evidence type="ECO:0008006" key="4">
    <source>
        <dbReference type="Google" id="ProtNLM"/>
    </source>
</evidence>
<dbReference type="Proteomes" id="UP000035963">
    <property type="component" value="Unassembled WGS sequence"/>
</dbReference>